<organism evidence="3 4">
    <name type="scientific">Bionectria ochroleuca</name>
    <name type="common">Gliocladium roseum</name>
    <dbReference type="NCBI Taxonomy" id="29856"/>
    <lineage>
        <taxon>Eukaryota</taxon>
        <taxon>Fungi</taxon>
        <taxon>Dikarya</taxon>
        <taxon>Ascomycota</taxon>
        <taxon>Pezizomycotina</taxon>
        <taxon>Sordariomycetes</taxon>
        <taxon>Hypocreomycetidae</taxon>
        <taxon>Hypocreales</taxon>
        <taxon>Bionectriaceae</taxon>
        <taxon>Clonostachys</taxon>
    </lineage>
</organism>
<name>A0A8H7TJ52_BIOOC</name>
<evidence type="ECO:0000256" key="1">
    <source>
        <dbReference type="SAM" id="MobiDB-lite"/>
    </source>
</evidence>
<feature type="region of interest" description="Disordered" evidence="1">
    <location>
        <begin position="1"/>
        <end position="42"/>
    </location>
</feature>
<accession>A0A8H7TJ52</accession>
<feature type="region of interest" description="Disordered" evidence="1">
    <location>
        <begin position="229"/>
        <end position="278"/>
    </location>
</feature>
<dbReference type="Proteomes" id="UP000616885">
    <property type="component" value="Unassembled WGS sequence"/>
</dbReference>
<feature type="transmembrane region" description="Helical" evidence="2">
    <location>
        <begin position="83"/>
        <end position="103"/>
    </location>
</feature>
<comment type="caution">
    <text evidence="3">The sequence shown here is derived from an EMBL/GenBank/DDBJ whole genome shotgun (WGS) entry which is preliminary data.</text>
</comment>
<protein>
    <submittedName>
        <fullName evidence="3">Uncharacterized protein</fullName>
    </submittedName>
</protein>
<dbReference type="AlphaFoldDB" id="A0A8H7TJ52"/>
<reference evidence="3" key="1">
    <citation type="submission" date="2020-10" db="EMBL/GenBank/DDBJ databases">
        <title>High-Quality Genome Resource of Clonostachys rosea strain S41 by Oxford Nanopore Long-Read Sequencing.</title>
        <authorList>
            <person name="Wang H."/>
        </authorList>
    </citation>
    <scope>NUCLEOTIDE SEQUENCE</scope>
    <source>
        <strain evidence="3">S41</strain>
    </source>
</reference>
<dbReference type="EMBL" id="JADCTT010000006">
    <property type="protein sequence ID" value="KAF9750533.1"/>
    <property type="molecule type" value="Genomic_DNA"/>
</dbReference>
<feature type="transmembrane region" description="Helical" evidence="2">
    <location>
        <begin position="137"/>
        <end position="158"/>
    </location>
</feature>
<feature type="compositionally biased region" description="Polar residues" evidence="1">
    <location>
        <begin position="1"/>
        <end position="10"/>
    </location>
</feature>
<evidence type="ECO:0000256" key="2">
    <source>
        <dbReference type="SAM" id="Phobius"/>
    </source>
</evidence>
<gene>
    <name evidence="3" type="ORF">IM811_014753</name>
</gene>
<keyword evidence="2" id="KW-1133">Transmembrane helix</keyword>
<evidence type="ECO:0000313" key="4">
    <source>
        <dbReference type="Proteomes" id="UP000616885"/>
    </source>
</evidence>
<keyword evidence="2" id="KW-0472">Membrane</keyword>
<feature type="compositionally biased region" description="Low complexity" evidence="1">
    <location>
        <begin position="27"/>
        <end position="38"/>
    </location>
</feature>
<feature type="transmembrane region" description="Helical" evidence="2">
    <location>
        <begin position="170"/>
        <end position="194"/>
    </location>
</feature>
<proteinExistence type="predicted"/>
<keyword evidence="2" id="KW-0812">Transmembrane</keyword>
<sequence length="278" mass="30490">MPNPPHSSSLPRPFTVEISPNRPSPVPLSCSLPSSKPPAMADDEPTFHIHDTAVAHPLRWALILSYLPAFALLIAHGSLSHRVVPAIGLLPLSFSVASAIFTYRIRSSKQQDEEADHDEDATTTPRERFRIAITHPLTIFALDILLAASLMIVLVFTWTSHTRSASLSMLAAYATIPLLIGFFTHLYLASVALYEGFAIHGLVQWTAWRAVPPDCPNCNRRRSPDYAPVLANDEEPYRDEVESADGVAQPEAVDVRKKDKKGKAATPEPSGESTPWDA</sequence>
<feature type="transmembrane region" description="Helical" evidence="2">
    <location>
        <begin position="58"/>
        <end position="77"/>
    </location>
</feature>
<evidence type="ECO:0000313" key="3">
    <source>
        <dbReference type="EMBL" id="KAF9750533.1"/>
    </source>
</evidence>